<dbReference type="SUPFAM" id="SSF56672">
    <property type="entry name" value="DNA/RNA polymerases"/>
    <property type="match status" value="1"/>
</dbReference>
<proteinExistence type="predicted"/>
<dbReference type="AlphaFoldDB" id="A0A2S2PW38"/>
<dbReference type="InterPro" id="IPR000477">
    <property type="entry name" value="RT_dom"/>
</dbReference>
<gene>
    <name evidence="2" type="primary">Pol_13</name>
    <name evidence="2" type="ORF">g.172886</name>
</gene>
<protein>
    <submittedName>
        <fullName evidence="2">Retrovirus-related Pol polyprotein LINE-1</fullName>
    </submittedName>
</protein>
<accession>A0A2S2PW38</accession>
<evidence type="ECO:0000313" key="2">
    <source>
        <dbReference type="EMBL" id="MBY69706.1"/>
    </source>
</evidence>
<sequence>MAKKGDTKGMENSLSLSPIHKKGDKQICNNHRGIALLNVTYKMLSYCILDRIKPWAEDIIGDYQAGFRQNRSTIDQIFILRQVLQKTWEYDKSVHTVFIDYKKVYNSIHRASLIKTLEEFGMPSKLISLVECSISHTDIKVKVGQTISKTVQVTTGLRQGDAISPVLFNIVLEKVVREAALDKE</sequence>
<reference evidence="2" key="1">
    <citation type="submission" date="2018-04" db="EMBL/GenBank/DDBJ databases">
        <title>Transcriptome assembly of Sipha flava.</title>
        <authorList>
            <person name="Scully E.D."/>
            <person name="Geib S.M."/>
            <person name="Palmer N.A."/>
            <person name="Koch K."/>
            <person name="Bradshaw J."/>
            <person name="Heng-Moss T."/>
            <person name="Sarath G."/>
        </authorList>
    </citation>
    <scope>NUCLEOTIDE SEQUENCE</scope>
</reference>
<dbReference type="PANTHER" id="PTHR47027:SF20">
    <property type="entry name" value="REVERSE TRANSCRIPTASE-LIKE PROTEIN WITH RNA-DIRECTED DNA POLYMERASE DOMAIN"/>
    <property type="match status" value="1"/>
</dbReference>
<dbReference type="PANTHER" id="PTHR47027">
    <property type="entry name" value="REVERSE TRANSCRIPTASE DOMAIN-CONTAINING PROTEIN"/>
    <property type="match status" value="1"/>
</dbReference>
<evidence type="ECO:0000259" key="1">
    <source>
        <dbReference type="PROSITE" id="PS50878"/>
    </source>
</evidence>
<dbReference type="GO" id="GO:0071897">
    <property type="term" value="P:DNA biosynthetic process"/>
    <property type="evidence" value="ECO:0007669"/>
    <property type="project" value="UniProtKB-ARBA"/>
</dbReference>
<dbReference type="OrthoDB" id="6622538at2759"/>
<dbReference type="CDD" id="cd01650">
    <property type="entry name" value="RT_nLTR_like"/>
    <property type="match status" value="1"/>
</dbReference>
<dbReference type="PROSITE" id="PS50878">
    <property type="entry name" value="RT_POL"/>
    <property type="match status" value="1"/>
</dbReference>
<dbReference type="InterPro" id="IPR043502">
    <property type="entry name" value="DNA/RNA_pol_sf"/>
</dbReference>
<dbReference type="EMBL" id="GGMS01000503">
    <property type="protein sequence ID" value="MBY69706.1"/>
    <property type="molecule type" value="Transcribed_RNA"/>
</dbReference>
<organism evidence="2">
    <name type="scientific">Sipha flava</name>
    <name type="common">yellow sugarcane aphid</name>
    <dbReference type="NCBI Taxonomy" id="143950"/>
    <lineage>
        <taxon>Eukaryota</taxon>
        <taxon>Metazoa</taxon>
        <taxon>Ecdysozoa</taxon>
        <taxon>Arthropoda</taxon>
        <taxon>Hexapoda</taxon>
        <taxon>Insecta</taxon>
        <taxon>Pterygota</taxon>
        <taxon>Neoptera</taxon>
        <taxon>Paraneoptera</taxon>
        <taxon>Hemiptera</taxon>
        <taxon>Sternorrhyncha</taxon>
        <taxon>Aphidomorpha</taxon>
        <taxon>Aphidoidea</taxon>
        <taxon>Aphididae</taxon>
        <taxon>Sipha</taxon>
    </lineage>
</organism>
<feature type="domain" description="Reverse transcriptase" evidence="1">
    <location>
        <begin position="1"/>
        <end position="184"/>
    </location>
</feature>
<name>A0A2S2PW38_9HEMI</name>
<dbReference type="Pfam" id="PF00078">
    <property type="entry name" value="RVT_1"/>
    <property type="match status" value="1"/>
</dbReference>